<dbReference type="GO" id="GO:0030060">
    <property type="term" value="F:L-malate dehydrogenase (NAD+) activity"/>
    <property type="evidence" value="ECO:0007669"/>
    <property type="project" value="UniProtKB-EC"/>
</dbReference>
<dbReference type="Gene3D" id="3.90.110.10">
    <property type="entry name" value="Lactate dehydrogenase/glycoside hydrolase, family 4, C-terminal"/>
    <property type="match status" value="1"/>
</dbReference>
<reference evidence="7 8" key="1">
    <citation type="submission" date="2024-03" db="EMBL/GenBank/DDBJ databases">
        <title>Actinomycetospora sp. OC33-EN08, a novel actinomycete isolated from wild orchid (Aerides multiflora).</title>
        <authorList>
            <person name="Suriyachadkun C."/>
        </authorList>
    </citation>
    <scope>NUCLEOTIDE SEQUENCE [LARGE SCALE GENOMIC DNA]</scope>
    <source>
        <strain evidence="7 8">OC33-EN08</strain>
    </source>
</reference>
<evidence type="ECO:0000259" key="5">
    <source>
        <dbReference type="Pfam" id="PF00056"/>
    </source>
</evidence>
<evidence type="ECO:0000256" key="4">
    <source>
        <dbReference type="SAM" id="MobiDB-lite"/>
    </source>
</evidence>
<accession>A0ABU8MLH8</accession>
<dbReference type="Gene3D" id="3.40.50.720">
    <property type="entry name" value="NAD(P)-binding Rossmann-like Domain"/>
    <property type="match status" value="1"/>
</dbReference>
<evidence type="ECO:0000256" key="3">
    <source>
        <dbReference type="ARBA" id="ARBA00023027"/>
    </source>
</evidence>
<dbReference type="EC" id="1.1.1.37" evidence="7"/>
<evidence type="ECO:0000259" key="6">
    <source>
        <dbReference type="Pfam" id="PF02866"/>
    </source>
</evidence>
<dbReference type="InterPro" id="IPR001236">
    <property type="entry name" value="Lactate/malate_DH_N"/>
</dbReference>
<proteinExistence type="inferred from homology"/>
<dbReference type="InterPro" id="IPR022383">
    <property type="entry name" value="Lactate/malate_DH_C"/>
</dbReference>
<dbReference type="PANTHER" id="PTHR43128:SF16">
    <property type="entry name" value="L-LACTATE DEHYDROGENASE"/>
    <property type="match status" value="1"/>
</dbReference>
<evidence type="ECO:0000256" key="1">
    <source>
        <dbReference type="ARBA" id="ARBA00006054"/>
    </source>
</evidence>
<protein>
    <submittedName>
        <fullName evidence="7">Malate dehydrogenase</fullName>
        <ecNumber evidence="7">1.1.1.37</ecNumber>
    </submittedName>
</protein>
<feature type="compositionally biased region" description="Low complexity" evidence="4">
    <location>
        <begin position="61"/>
        <end position="93"/>
    </location>
</feature>
<gene>
    <name evidence="7" type="ORF">WCD74_08460</name>
</gene>
<dbReference type="RefSeq" id="WP_337694401.1">
    <property type="nucleotide sequence ID" value="NZ_JBBEGN010000003.1"/>
</dbReference>
<organism evidence="7 8">
    <name type="scientific">Actinomycetospora aurantiaca</name>
    <dbReference type="NCBI Taxonomy" id="3129233"/>
    <lineage>
        <taxon>Bacteria</taxon>
        <taxon>Bacillati</taxon>
        <taxon>Actinomycetota</taxon>
        <taxon>Actinomycetes</taxon>
        <taxon>Pseudonocardiales</taxon>
        <taxon>Pseudonocardiaceae</taxon>
        <taxon>Actinomycetospora</taxon>
    </lineage>
</organism>
<sequence length="448" mass="46002">MSTIWGASDVDAAAARSATLRVGPRDIVTPLARERARELGVTIADADTADRPTTAPPVTPPSSGTTDRAQGTRSSATTAGTRRNGSSSPSSSPMALTPDLDSAGSVHSMRPPSPALFRRGAPLPGGLSSGSGVADGGPSRVVVVGAGHVGMIAAMRLADADVVDEVVLVDIDEGRAAGVALDLQHTAPLSDFTTRVRGVGTVEEAGPADYVVITAGRPRQPGMTRADLVSTNAAIVGDLARRVAATSPRAVIVVVTNPLDEMTQHAWTSSEFPSSRVLGMAGVLDTARFQALIALEDGVGRARSVDAVALGSHGEEMVIPLSRATSAGRPLPQVVSQARLDAVVDRARGSGGEVVGLLKTGSAFMAPGMSAARMVLAMIRESDEVMSAAVLADGSYGISDVYLGLPVRLGRRGLREIVTIPLAPEELAALRDAGERIRERLGAMPQAS</sequence>
<dbReference type="Pfam" id="PF00056">
    <property type="entry name" value="Ldh_1_N"/>
    <property type="match status" value="1"/>
</dbReference>
<evidence type="ECO:0000313" key="7">
    <source>
        <dbReference type="EMBL" id="MEJ2867793.1"/>
    </source>
</evidence>
<dbReference type="InterPro" id="IPR036291">
    <property type="entry name" value="NAD(P)-bd_dom_sf"/>
</dbReference>
<comment type="similarity">
    <text evidence="1">Belongs to the LDH/MDH superfamily. LDH family.</text>
</comment>
<dbReference type="InterPro" id="IPR001557">
    <property type="entry name" value="L-lactate/malate_DH"/>
</dbReference>
<dbReference type="EMBL" id="JBBEGN010000003">
    <property type="protein sequence ID" value="MEJ2867793.1"/>
    <property type="molecule type" value="Genomic_DNA"/>
</dbReference>
<keyword evidence="3" id="KW-0520">NAD</keyword>
<dbReference type="NCBIfam" id="NF004863">
    <property type="entry name" value="PRK06223.1"/>
    <property type="match status" value="1"/>
</dbReference>
<name>A0ABU8MLH8_9PSEU</name>
<dbReference type="PRINTS" id="PR00086">
    <property type="entry name" value="LLDHDRGNASE"/>
</dbReference>
<keyword evidence="2 7" id="KW-0560">Oxidoreductase</keyword>
<dbReference type="PANTHER" id="PTHR43128">
    <property type="entry name" value="L-2-HYDROXYCARBOXYLATE DEHYDROGENASE (NAD(P)(+))"/>
    <property type="match status" value="1"/>
</dbReference>
<dbReference type="SUPFAM" id="SSF51735">
    <property type="entry name" value="NAD(P)-binding Rossmann-fold domains"/>
    <property type="match status" value="1"/>
</dbReference>
<feature type="domain" description="Lactate/malate dehydrogenase C-terminal" evidence="6">
    <location>
        <begin position="284"/>
        <end position="439"/>
    </location>
</feature>
<feature type="region of interest" description="Disordered" evidence="4">
    <location>
        <begin position="39"/>
        <end position="123"/>
    </location>
</feature>
<evidence type="ECO:0000256" key="2">
    <source>
        <dbReference type="ARBA" id="ARBA00023002"/>
    </source>
</evidence>
<dbReference type="SUPFAM" id="SSF56327">
    <property type="entry name" value="LDH C-terminal domain-like"/>
    <property type="match status" value="1"/>
</dbReference>
<evidence type="ECO:0000313" key="8">
    <source>
        <dbReference type="Proteomes" id="UP001385809"/>
    </source>
</evidence>
<dbReference type="Pfam" id="PF02866">
    <property type="entry name" value="Ldh_1_C"/>
    <property type="match status" value="1"/>
</dbReference>
<dbReference type="Proteomes" id="UP001385809">
    <property type="component" value="Unassembled WGS sequence"/>
</dbReference>
<keyword evidence="8" id="KW-1185">Reference proteome</keyword>
<dbReference type="InterPro" id="IPR015955">
    <property type="entry name" value="Lactate_DH/Glyco_Ohase_4_C"/>
</dbReference>
<feature type="domain" description="Lactate/malate dehydrogenase N-terminal" evidence="5">
    <location>
        <begin position="140"/>
        <end position="279"/>
    </location>
</feature>
<comment type="caution">
    <text evidence="7">The sequence shown here is derived from an EMBL/GenBank/DDBJ whole genome shotgun (WGS) entry which is preliminary data.</text>
</comment>